<proteinExistence type="predicted"/>
<dbReference type="STRING" id="426128.SAMN05660297_01200"/>
<dbReference type="AlphaFoldDB" id="A0A1I0B3Y8"/>
<protein>
    <recommendedName>
        <fullName evidence="4">Cohesin domain-containing protein</fullName>
    </recommendedName>
</protein>
<evidence type="ECO:0000313" key="3">
    <source>
        <dbReference type="Proteomes" id="UP000199568"/>
    </source>
</evidence>
<dbReference type="EMBL" id="FOHU01000003">
    <property type="protein sequence ID" value="SET01433.1"/>
    <property type="molecule type" value="Genomic_DNA"/>
</dbReference>
<reference evidence="2 3" key="1">
    <citation type="submission" date="2016-10" db="EMBL/GenBank/DDBJ databases">
        <authorList>
            <person name="de Groot N.N."/>
        </authorList>
    </citation>
    <scope>NUCLEOTIDE SEQUENCE [LARGE SCALE GENOMIC DNA]</scope>
    <source>
        <strain evidence="2 3">DSM 18979</strain>
    </source>
</reference>
<name>A0A1I0B3Y8_9FIRM</name>
<dbReference type="OrthoDB" id="1953894at2"/>
<evidence type="ECO:0000313" key="2">
    <source>
        <dbReference type="EMBL" id="SET01433.1"/>
    </source>
</evidence>
<accession>A0A1I0B3Y8</accession>
<organism evidence="2 3">
    <name type="scientific">Natronincola peptidivorans</name>
    <dbReference type="NCBI Taxonomy" id="426128"/>
    <lineage>
        <taxon>Bacteria</taxon>
        <taxon>Bacillati</taxon>
        <taxon>Bacillota</taxon>
        <taxon>Clostridia</taxon>
        <taxon>Peptostreptococcales</taxon>
        <taxon>Natronincolaceae</taxon>
        <taxon>Natronincola</taxon>
    </lineage>
</organism>
<sequence length="181" mass="19798">MKKLIASTAVLLIIGGTNIVAYASPTTILTTTPGTTTQEIKAEEEAKEQQDTLKIITPNRDVVVSDSNMVLAFTAPEGTTVTIEVYYNTSVATSRQNYVEAYDPIEVKVGALQRGWAEVELRKGLNKIDFTAVYKNGIRDVISRIIEVKDIDEVKKQVEKGIANTSSTDAIRSITSTESKQ</sequence>
<evidence type="ECO:0008006" key="4">
    <source>
        <dbReference type="Google" id="ProtNLM"/>
    </source>
</evidence>
<feature type="signal peptide" evidence="1">
    <location>
        <begin position="1"/>
        <end position="23"/>
    </location>
</feature>
<keyword evidence="1" id="KW-0732">Signal</keyword>
<dbReference type="Proteomes" id="UP000199568">
    <property type="component" value="Unassembled WGS sequence"/>
</dbReference>
<keyword evidence="3" id="KW-1185">Reference proteome</keyword>
<feature type="chain" id="PRO_5011789638" description="Cohesin domain-containing protein" evidence="1">
    <location>
        <begin position="24"/>
        <end position="181"/>
    </location>
</feature>
<dbReference type="RefSeq" id="WP_090440752.1">
    <property type="nucleotide sequence ID" value="NZ_FOHU01000003.1"/>
</dbReference>
<evidence type="ECO:0000256" key="1">
    <source>
        <dbReference type="SAM" id="SignalP"/>
    </source>
</evidence>
<gene>
    <name evidence="2" type="ORF">SAMN05660297_01200</name>
</gene>